<dbReference type="PROSITE" id="PS50206">
    <property type="entry name" value="RHODANESE_3"/>
    <property type="match status" value="1"/>
</dbReference>
<evidence type="ECO:0000313" key="3">
    <source>
        <dbReference type="Proteomes" id="UP000813824"/>
    </source>
</evidence>
<dbReference type="Gene3D" id="3.40.250.10">
    <property type="entry name" value="Rhodanese-like domain"/>
    <property type="match status" value="1"/>
</dbReference>
<dbReference type="Pfam" id="PF00581">
    <property type="entry name" value="Rhodanese"/>
    <property type="match status" value="1"/>
</dbReference>
<comment type="caution">
    <text evidence="2">The sequence shown here is derived from an EMBL/GenBank/DDBJ whole genome shotgun (WGS) entry which is preliminary data.</text>
</comment>
<dbReference type="OrthoDB" id="566238at2759"/>
<dbReference type="AlphaFoldDB" id="A0A8K0XPW8"/>
<dbReference type="EMBL" id="JAEVFJ010000015">
    <property type="protein sequence ID" value="KAH8100553.1"/>
    <property type="molecule type" value="Genomic_DNA"/>
</dbReference>
<dbReference type="SUPFAM" id="SSF52821">
    <property type="entry name" value="Rhodanese/Cell cycle control phosphatase"/>
    <property type="match status" value="1"/>
</dbReference>
<protein>
    <submittedName>
        <fullName evidence="2">Rhodanese-like protein</fullName>
    </submittedName>
</protein>
<dbReference type="GO" id="GO:0004792">
    <property type="term" value="F:thiosulfate-cyanide sulfurtransferase activity"/>
    <property type="evidence" value="ECO:0007669"/>
    <property type="project" value="TreeGrafter"/>
</dbReference>
<keyword evidence="3" id="KW-1185">Reference proteome</keyword>
<evidence type="ECO:0000259" key="1">
    <source>
        <dbReference type="PROSITE" id="PS50206"/>
    </source>
</evidence>
<dbReference type="CDD" id="cd01519">
    <property type="entry name" value="RHOD_HSP67B2"/>
    <property type="match status" value="1"/>
</dbReference>
<gene>
    <name evidence="2" type="ORF">BXZ70DRAFT_158294</name>
</gene>
<dbReference type="PANTHER" id="PTHR44086:SF10">
    <property type="entry name" value="THIOSULFATE SULFURTRANSFERASE_RHODANESE-LIKE DOMAIN-CONTAINING PROTEIN 3"/>
    <property type="match status" value="1"/>
</dbReference>
<dbReference type="PANTHER" id="PTHR44086">
    <property type="entry name" value="THIOSULFATE SULFURTRANSFERASE RDL2, MITOCHONDRIAL-RELATED"/>
    <property type="match status" value="1"/>
</dbReference>
<feature type="domain" description="Rhodanese" evidence="1">
    <location>
        <begin position="81"/>
        <end position="182"/>
    </location>
</feature>
<name>A0A8K0XPW8_9AGAR</name>
<dbReference type="GO" id="GO:0005739">
    <property type="term" value="C:mitochondrion"/>
    <property type="evidence" value="ECO:0007669"/>
    <property type="project" value="TreeGrafter"/>
</dbReference>
<evidence type="ECO:0000313" key="2">
    <source>
        <dbReference type="EMBL" id="KAH8100553.1"/>
    </source>
</evidence>
<proteinExistence type="predicted"/>
<organism evidence="2 3">
    <name type="scientific">Cristinia sonorae</name>
    <dbReference type="NCBI Taxonomy" id="1940300"/>
    <lineage>
        <taxon>Eukaryota</taxon>
        <taxon>Fungi</taxon>
        <taxon>Dikarya</taxon>
        <taxon>Basidiomycota</taxon>
        <taxon>Agaricomycotina</taxon>
        <taxon>Agaricomycetes</taxon>
        <taxon>Agaricomycetidae</taxon>
        <taxon>Agaricales</taxon>
        <taxon>Pleurotineae</taxon>
        <taxon>Stephanosporaceae</taxon>
        <taxon>Cristinia</taxon>
    </lineage>
</organism>
<sequence length="182" mass="20631">MFRAILPRVPAVARSGIIRSTPVLRTARQAAAWHGVRFDSNLSDKEKTQRRALHDAKDALQRDWDAKVLSYEELKPRTQQPQSDSFLIDVREPDEVLQGSIPSSVNLPLSVLAGSLHLKPEEFHEKFGFPLPKKNQEIIFYCRSGVRSTSACDVAKRNGYTNILNYKGSWLEWLEKEGKPSS</sequence>
<accession>A0A8K0XPW8</accession>
<reference evidence="2" key="1">
    <citation type="journal article" date="2021" name="New Phytol.">
        <title>Evolutionary innovations through gain and loss of genes in the ectomycorrhizal Boletales.</title>
        <authorList>
            <person name="Wu G."/>
            <person name="Miyauchi S."/>
            <person name="Morin E."/>
            <person name="Kuo A."/>
            <person name="Drula E."/>
            <person name="Varga T."/>
            <person name="Kohler A."/>
            <person name="Feng B."/>
            <person name="Cao Y."/>
            <person name="Lipzen A."/>
            <person name="Daum C."/>
            <person name="Hundley H."/>
            <person name="Pangilinan J."/>
            <person name="Johnson J."/>
            <person name="Barry K."/>
            <person name="LaButti K."/>
            <person name="Ng V."/>
            <person name="Ahrendt S."/>
            <person name="Min B."/>
            <person name="Choi I.G."/>
            <person name="Park H."/>
            <person name="Plett J.M."/>
            <person name="Magnuson J."/>
            <person name="Spatafora J.W."/>
            <person name="Nagy L.G."/>
            <person name="Henrissat B."/>
            <person name="Grigoriev I.V."/>
            <person name="Yang Z.L."/>
            <person name="Xu J."/>
            <person name="Martin F.M."/>
        </authorList>
    </citation>
    <scope>NUCLEOTIDE SEQUENCE</scope>
    <source>
        <strain evidence="2">KKN 215</strain>
    </source>
</reference>
<dbReference type="InterPro" id="IPR001763">
    <property type="entry name" value="Rhodanese-like_dom"/>
</dbReference>
<dbReference type="InterPro" id="IPR036873">
    <property type="entry name" value="Rhodanese-like_dom_sf"/>
</dbReference>
<dbReference type="Proteomes" id="UP000813824">
    <property type="component" value="Unassembled WGS sequence"/>
</dbReference>
<dbReference type="SMART" id="SM00450">
    <property type="entry name" value="RHOD"/>
    <property type="match status" value="1"/>
</dbReference>